<dbReference type="EMBL" id="AP012294">
    <property type="protein sequence ID" value="BAL84674.1"/>
    <property type="molecule type" value="Genomic_DNA"/>
</dbReference>
<evidence type="ECO:0000256" key="1">
    <source>
        <dbReference type="SAM" id="MobiDB-lite"/>
    </source>
</evidence>
<sequence>MYIPVKEQETVIQIDRTGDIARVYSTDATMICKLDKKYERYQVHKQNRKIVGVEYRVDKRLLSWRSAPAVSHMTDEQKKAAGERLKKARQKKK</sequence>
<proteinExistence type="predicted"/>
<name>I0GV87_SELRL</name>
<dbReference type="HOGENOM" id="CLU_2397930_0_0_9"/>
<evidence type="ECO:0000313" key="3">
    <source>
        <dbReference type="Proteomes" id="UP000007887"/>
    </source>
</evidence>
<dbReference type="PATRIC" id="fig|927704.6.peg.3437"/>
<evidence type="ECO:0000313" key="2">
    <source>
        <dbReference type="EMBL" id="BAL84674.1"/>
    </source>
</evidence>
<dbReference type="RefSeq" id="WP_014425974.1">
    <property type="nucleotide sequence ID" value="NC_017069.1"/>
</dbReference>
<accession>I0GV87</accession>
<feature type="region of interest" description="Disordered" evidence="1">
    <location>
        <begin position="70"/>
        <end position="93"/>
    </location>
</feature>
<dbReference type="OrthoDB" id="9961776at2"/>
<gene>
    <name evidence="2" type="ordered locus">SELR_pSRC400230</name>
</gene>
<reference evidence="2 3" key="1">
    <citation type="submission" date="2011-10" db="EMBL/GenBank/DDBJ databases">
        <title>Whole genome sequence of Selenomonas ruminantium subsp. lactilytica TAM6421.</title>
        <authorList>
            <person name="Oguchi A."/>
            <person name="Ankai A."/>
            <person name="Kaneko J."/>
            <person name="Yamada-Narita S."/>
            <person name="Fukui S."/>
            <person name="Takahashi M."/>
            <person name="Onodera T."/>
            <person name="Kojima S."/>
            <person name="Fushimi T."/>
            <person name="Abe N."/>
            <person name="Kamio Y."/>
            <person name="Yamazaki S."/>
            <person name="Fujita N."/>
        </authorList>
    </citation>
    <scope>NUCLEOTIDE SEQUENCE [LARGE SCALE GENOMIC DNA]</scope>
    <source>
        <strain evidence="3">NBRC 103574 / TAM6421</strain>
        <plasmid evidence="2 3">pSRC4</plasmid>
    </source>
</reference>
<organism evidence="2 3">
    <name type="scientific">Selenomonas ruminantium subsp. lactilytica (strain NBRC 103574 / TAM6421)</name>
    <dbReference type="NCBI Taxonomy" id="927704"/>
    <lineage>
        <taxon>Bacteria</taxon>
        <taxon>Bacillati</taxon>
        <taxon>Bacillota</taxon>
        <taxon>Negativicutes</taxon>
        <taxon>Selenomonadales</taxon>
        <taxon>Selenomonadaceae</taxon>
        <taxon>Selenomonas</taxon>
    </lineage>
</organism>
<dbReference type="Proteomes" id="UP000007887">
    <property type="component" value="Plasmid pSRC4"/>
</dbReference>
<feature type="compositionally biased region" description="Basic and acidic residues" evidence="1">
    <location>
        <begin position="73"/>
        <end position="85"/>
    </location>
</feature>
<dbReference type="KEGG" id="sri:SELR_pSRC400230"/>
<protein>
    <submittedName>
        <fullName evidence="2">Uncharacterized protein</fullName>
    </submittedName>
</protein>
<dbReference type="AlphaFoldDB" id="I0GV87"/>
<geneLocation type="plasmid" evidence="2 3">
    <name>pSRC4</name>
</geneLocation>
<keyword evidence="2" id="KW-0614">Plasmid</keyword>